<reference evidence="2" key="1">
    <citation type="submission" date="2024-07" db="EMBL/GenBank/DDBJ databases">
        <title>Two chromosome-level genome assemblies of Korean endemic species Abeliophyllum distichum and Forsythia ovata (Oleaceae).</title>
        <authorList>
            <person name="Jang H."/>
        </authorList>
    </citation>
    <scope>NUCLEOTIDE SEQUENCE [LARGE SCALE GENOMIC DNA]</scope>
</reference>
<dbReference type="Proteomes" id="UP001604336">
    <property type="component" value="Unassembled WGS sequence"/>
</dbReference>
<organism evidence="1 2">
    <name type="scientific">Abeliophyllum distichum</name>
    <dbReference type="NCBI Taxonomy" id="126358"/>
    <lineage>
        <taxon>Eukaryota</taxon>
        <taxon>Viridiplantae</taxon>
        <taxon>Streptophyta</taxon>
        <taxon>Embryophyta</taxon>
        <taxon>Tracheophyta</taxon>
        <taxon>Spermatophyta</taxon>
        <taxon>Magnoliopsida</taxon>
        <taxon>eudicotyledons</taxon>
        <taxon>Gunneridae</taxon>
        <taxon>Pentapetalae</taxon>
        <taxon>asterids</taxon>
        <taxon>lamiids</taxon>
        <taxon>Lamiales</taxon>
        <taxon>Oleaceae</taxon>
        <taxon>Forsythieae</taxon>
        <taxon>Abeliophyllum</taxon>
    </lineage>
</organism>
<accession>A0ABD1SBE6</accession>
<keyword evidence="2" id="KW-1185">Reference proteome</keyword>
<protein>
    <submittedName>
        <fullName evidence="1">Uncharacterized protein</fullName>
    </submittedName>
</protein>
<evidence type="ECO:0000313" key="2">
    <source>
        <dbReference type="Proteomes" id="UP001604336"/>
    </source>
</evidence>
<sequence>MVVGGSSQREMEVKSSHISALVWKCWFSYFEVGTKQLMDWHMIYRIPDNIELFILSPDDQADDLSLDCVALNPVMLDAGLYLFFLRIIKKFLKEWGIAPTQLCPNG</sequence>
<dbReference type="AlphaFoldDB" id="A0ABD1SBE6"/>
<proteinExistence type="predicted"/>
<dbReference type="EMBL" id="JBFOLK010000007">
    <property type="protein sequence ID" value="KAL2497990.1"/>
    <property type="molecule type" value="Genomic_DNA"/>
</dbReference>
<name>A0ABD1SBE6_9LAMI</name>
<comment type="caution">
    <text evidence="1">The sequence shown here is derived from an EMBL/GenBank/DDBJ whole genome shotgun (WGS) entry which is preliminary data.</text>
</comment>
<gene>
    <name evidence="1" type="ORF">Adt_23540</name>
</gene>
<evidence type="ECO:0000313" key="1">
    <source>
        <dbReference type="EMBL" id="KAL2497990.1"/>
    </source>
</evidence>